<dbReference type="Pfam" id="PF02481">
    <property type="entry name" value="DNA_processg_A"/>
    <property type="match status" value="1"/>
</dbReference>
<dbReference type="InterPro" id="IPR057666">
    <property type="entry name" value="DrpA_SLOG"/>
</dbReference>
<dbReference type="PANTHER" id="PTHR43022:SF1">
    <property type="entry name" value="PROTEIN SMF"/>
    <property type="match status" value="1"/>
</dbReference>
<organism evidence="3 4">
    <name type="scientific">Deferribacter desulfuricans (strain DSM 14783 / JCM 11476 / NBRC 101012 / SSM1)</name>
    <dbReference type="NCBI Taxonomy" id="639282"/>
    <lineage>
        <taxon>Bacteria</taxon>
        <taxon>Pseudomonadati</taxon>
        <taxon>Deferribacterota</taxon>
        <taxon>Deferribacteres</taxon>
        <taxon>Deferribacterales</taxon>
        <taxon>Deferribacteraceae</taxon>
        <taxon>Deferribacter</taxon>
    </lineage>
</organism>
<dbReference type="SUPFAM" id="SSF102405">
    <property type="entry name" value="MCP/YpsA-like"/>
    <property type="match status" value="1"/>
</dbReference>
<dbReference type="HOGENOM" id="CLU_029601_0_3_0"/>
<dbReference type="Gene3D" id="3.40.50.450">
    <property type="match status" value="1"/>
</dbReference>
<comment type="similarity">
    <text evidence="1">Belongs to the DprA/Smf family.</text>
</comment>
<keyword evidence="4" id="KW-1185">Reference proteome</keyword>
<dbReference type="PANTHER" id="PTHR43022">
    <property type="entry name" value="PROTEIN SMF"/>
    <property type="match status" value="1"/>
</dbReference>
<dbReference type="AlphaFoldDB" id="D3P970"/>
<gene>
    <name evidence="3" type="ordered locus">DEFDS_1805</name>
</gene>
<name>D3P970_DEFDS</name>
<dbReference type="Proteomes" id="UP000001520">
    <property type="component" value="Chromosome"/>
</dbReference>
<dbReference type="EMBL" id="AP011529">
    <property type="protein sequence ID" value="BAI81260.1"/>
    <property type="molecule type" value="Genomic_DNA"/>
</dbReference>
<evidence type="ECO:0000313" key="3">
    <source>
        <dbReference type="EMBL" id="BAI81260.1"/>
    </source>
</evidence>
<evidence type="ECO:0000259" key="2">
    <source>
        <dbReference type="Pfam" id="PF02481"/>
    </source>
</evidence>
<evidence type="ECO:0000313" key="4">
    <source>
        <dbReference type="Proteomes" id="UP000001520"/>
    </source>
</evidence>
<dbReference type="STRING" id="639282.DEFDS_1805"/>
<dbReference type="GO" id="GO:0009294">
    <property type="term" value="P:DNA-mediated transformation"/>
    <property type="evidence" value="ECO:0007669"/>
    <property type="project" value="InterPro"/>
</dbReference>
<protein>
    <submittedName>
        <fullName evidence="3">DNA processing protein A</fullName>
    </submittedName>
</protein>
<feature type="domain" description="Smf/DprA SLOG" evidence="2">
    <location>
        <begin position="92"/>
        <end position="297"/>
    </location>
</feature>
<accession>D3P970</accession>
<dbReference type="eggNOG" id="COG0758">
    <property type="taxonomic scope" value="Bacteria"/>
</dbReference>
<evidence type="ECO:0000256" key="1">
    <source>
        <dbReference type="ARBA" id="ARBA00006525"/>
    </source>
</evidence>
<dbReference type="InterPro" id="IPR003488">
    <property type="entry name" value="DprA"/>
</dbReference>
<dbReference type="KEGG" id="ddf:DEFDS_1805"/>
<sequence length="378" mass="42942">MGDFVKKYLMDFDREILIKNYLSLKSIKGVSDNIIVNLVKKYNTLQSIFEKGIDELISDFGEKIASLIDLQKVDHNFVKEELELIKKYNISMILYEDKDYPELLKQISSPPAYLYGYGDLSVLEKPMIAIVGSRRASRRGLKFAEELGMELAEVGINVVSGFAAGIDIAAHIGAMKKGSTTAIMGCGLKYVYPDSNRRYFKELVEKGCALTEFSINTKPDPYNFPKRNRIIAGLSYGVVVVEAAEKSGSLITARLAMEENRDVYAVPIWPEEKNRGTNKLIREGAKLLENYYDILEDIVKYVDNIKIIDKKDNKTNINFEDALEEKIYNALALFPKNIDELCLSINLDYVSIMNKLSMMELKGLIYIEIDGKYYIRSN</sequence>
<proteinExistence type="inferred from homology"/>
<reference evidence="3 4" key="1">
    <citation type="journal article" date="2010" name="DNA Res.">
        <title>Bacterial lifestyle in a deep-sea hydrothermal vent chimney revealed by the genome sequence of the thermophilic bacterium Deferribacter desulfuricans SSM1.</title>
        <authorList>
            <person name="Takaki Y."/>
            <person name="Shimamura S."/>
            <person name="Nakagawa S."/>
            <person name="Fukuhara Y."/>
            <person name="Horikawa H."/>
            <person name="Ankai A."/>
            <person name="Harada T."/>
            <person name="Hosoyama A."/>
            <person name="Oguchi A."/>
            <person name="Fukui S."/>
            <person name="Fujita N."/>
            <person name="Takami H."/>
            <person name="Takai K."/>
        </authorList>
    </citation>
    <scope>NUCLEOTIDE SEQUENCE [LARGE SCALE GENOMIC DNA]</scope>
    <source>
        <strain evidence="4">DSM 14783 / JCM 11476 / NBRC 101012 / SSM1</strain>
    </source>
</reference>
<dbReference type="NCBIfam" id="TIGR00732">
    <property type="entry name" value="dprA"/>
    <property type="match status" value="1"/>
</dbReference>